<evidence type="ECO:0000313" key="10">
    <source>
        <dbReference type="EMBL" id="MEE2567682.1"/>
    </source>
</evidence>
<evidence type="ECO:0000256" key="7">
    <source>
        <dbReference type="ARBA" id="ARBA00023098"/>
    </source>
</evidence>
<keyword evidence="7" id="KW-0443">Lipid metabolism</keyword>
<dbReference type="RefSeq" id="WP_330197259.1">
    <property type="nucleotide sequence ID" value="NZ_JAZDRO010000008.1"/>
</dbReference>
<comment type="caution">
    <text evidence="10">The sequence shown here is derived from an EMBL/GenBank/DDBJ whole genome shotgun (WGS) entry which is preliminary data.</text>
</comment>
<comment type="similarity">
    <text evidence="2">Belongs to the fatty acid desaturase type 2 family.</text>
</comment>
<keyword evidence="5 9" id="KW-1133">Transmembrane helix</keyword>
<feature type="transmembrane region" description="Helical" evidence="9">
    <location>
        <begin position="181"/>
        <end position="208"/>
    </location>
</feature>
<evidence type="ECO:0000256" key="4">
    <source>
        <dbReference type="ARBA" id="ARBA00022832"/>
    </source>
</evidence>
<evidence type="ECO:0000256" key="1">
    <source>
        <dbReference type="ARBA" id="ARBA00004141"/>
    </source>
</evidence>
<proteinExistence type="inferred from homology"/>
<dbReference type="EMBL" id="JAZDRO010000008">
    <property type="protein sequence ID" value="MEE2567682.1"/>
    <property type="molecule type" value="Genomic_DNA"/>
</dbReference>
<evidence type="ECO:0000256" key="2">
    <source>
        <dbReference type="ARBA" id="ARBA00008749"/>
    </source>
</evidence>
<name>A0ABU7M1J3_9PROT</name>
<keyword evidence="8 9" id="KW-0472">Membrane</keyword>
<organism evidence="10 11">
    <name type="scientific">Hyphobacterium marinum</name>
    <dbReference type="NCBI Taxonomy" id="3116574"/>
    <lineage>
        <taxon>Bacteria</taxon>
        <taxon>Pseudomonadati</taxon>
        <taxon>Pseudomonadota</taxon>
        <taxon>Alphaproteobacteria</taxon>
        <taxon>Maricaulales</taxon>
        <taxon>Maricaulaceae</taxon>
        <taxon>Hyphobacterium</taxon>
    </lineage>
</organism>
<evidence type="ECO:0000256" key="5">
    <source>
        <dbReference type="ARBA" id="ARBA00022989"/>
    </source>
</evidence>
<keyword evidence="11" id="KW-1185">Reference proteome</keyword>
<reference evidence="10 11" key="1">
    <citation type="submission" date="2024-01" db="EMBL/GenBank/DDBJ databases">
        <title>Hyphobacterium bacterium isolated from marine sediment.</title>
        <authorList>
            <person name="Zhao S."/>
        </authorList>
    </citation>
    <scope>NUCLEOTIDE SEQUENCE [LARGE SCALE GENOMIC DNA]</scope>
    <source>
        <strain evidence="10 11">Y60-23</strain>
    </source>
</reference>
<evidence type="ECO:0000256" key="9">
    <source>
        <dbReference type="SAM" id="Phobius"/>
    </source>
</evidence>
<evidence type="ECO:0000313" key="11">
    <source>
        <dbReference type="Proteomes" id="UP001310692"/>
    </source>
</evidence>
<feature type="transmembrane region" description="Helical" evidence="9">
    <location>
        <begin position="26"/>
        <end position="50"/>
    </location>
</feature>
<keyword evidence="3 9" id="KW-0812">Transmembrane</keyword>
<dbReference type="PANTHER" id="PTHR11351">
    <property type="entry name" value="ACYL-COA DESATURASE"/>
    <property type="match status" value="1"/>
</dbReference>
<comment type="subcellular location">
    <subcellularLocation>
        <location evidence="1">Membrane</location>
        <topology evidence="1">Multi-pass membrane protein</topology>
    </subcellularLocation>
</comment>
<evidence type="ECO:0000256" key="3">
    <source>
        <dbReference type="ARBA" id="ARBA00022692"/>
    </source>
</evidence>
<evidence type="ECO:0000256" key="6">
    <source>
        <dbReference type="ARBA" id="ARBA00023002"/>
    </source>
</evidence>
<keyword evidence="6" id="KW-0560">Oxidoreductase</keyword>
<dbReference type="InterPro" id="IPR015876">
    <property type="entry name" value="Acyl-CoA_DS"/>
</dbReference>
<accession>A0ABU7M1J3</accession>
<sequence>MTPADAILARSEAVIKSWRTLDWTSAFSAVIYPALGVLALVGAIIAGLAFDAVTLRWWYAPIAIATVLGAIFVCNMGIGPLHRILQHRAGYLSPPAQLVVALNCIIAMQGKLKDWVNYHSQHHRLADQPGDPHNPAEGKFWAWIGWILWRDERDMDRPMARWLSKLPVVRWADQFHLSLSLVFHLILPALIYGIVALAGGSLVLTMIIHASAIIGRGLQFHATTLGVNVFGHMKTPKWLDYVLALLTGGEALHNHHHDFPRSALHLPRRGIWNRIVDYNGTMILILSKLRLARDLHIAPQFLAIPVRKS</sequence>
<keyword evidence="4" id="KW-0276">Fatty acid metabolism</keyword>
<dbReference type="PRINTS" id="PR00075">
    <property type="entry name" value="FACDDSATRASE"/>
</dbReference>
<feature type="transmembrane region" description="Helical" evidence="9">
    <location>
        <begin position="56"/>
        <end position="78"/>
    </location>
</feature>
<protein>
    <submittedName>
        <fullName evidence="10">Acyl-CoA desaturase</fullName>
    </submittedName>
</protein>
<evidence type="ECO:0000256" key="8">
    <source>
        <dbReference type="ARBA" id="ARBA00023136"/>
    </source>
</evidence>
<gene>
    <name evidence="10" type="ORF">V0U35_13440</name>
</gene>
<dbReference type="Proteomes" id="UP001310692">
    <property type="component" value="Unassembled WGS sequence"/>
</dbReference>